<reference evidence="2" key="1">
    <citation type="submission" date="2022-11" db="UniProtKB">
        <authorList>
            <consortium name="WormBaseParasite"/>
        </authorList>
    </citation>
    <scope>IDENTIFICATION</scope>
</reference>
<proteinExistence type="predicted"/>
<evidence type="ECO:0000313" key="2">
    <source>
        <dbReference type="WBParaSite" id="JU765_v2.g11784.t1"/>
    </source>
</evidence>
<organism evidence="1 2">
    <name type="scientific">Panagrolaimus sp. JU765</name>
    <dbReference type="NCBI Taxonomy" id="591449"/>
    <lineage>
        <taxon>Eukaryota</taxon>
        <taxon>Metazoa</taxon>
        <taxon>Ecdysozoa</taxon>
        <taxon>Nematoda</taxon>
        <taxon>Chromadorea</taxon>
        <taxon>Rhabditida</taxon>
        <taxon>Tylenchina</taxon>
        <taxon>Panagrolaimomorpha</taxon>
        <taxon>Panagrolaimoidea</taxon>
        <taxon>Panagrolaimidae</taxon>
        <taxon>Panagrolaimus</taxon>
    </lineage>
</organism>
<name>A0AC34Q0I2_9BILA</name>
<evidence type="ECO:0000313" key="1">
    <source>
        <dbReference type="Proteomes" id="UP000887576"/>
    </source>
</evidence>
<dbReference type="WBParaSite" id="JU765_v2.g11784.t1">
    <property type="protein sequence ID" value="JU765_v2.g11784.t1"/>
    <property type="gene ID" value="JU765_v2.g11784"/>
</dbReference>
<sequence>MRGDVIIAIDGQVVVDLSHSELVALIKTKTRMRLIVLFEDMKKLTEKLEELARIEEEEKLLLKSMNSPNNDENCIQESTISDDVSSGFEDSSEIASNGSLKSSESWSFDESSVQCC</sequence>
<accession>A0AC34Q0I2</accession>
<dbReference type="Proteomes" id="UP000887576">
    <property type="component" value="Unplaced"/>
</dbReference>
<protein>
    <submittedName>
        <fullName evidence="2">PDZ domain-containing protein</fullName>
    </submittedName>
</protein>